<keyword evidence="2" id="KW-1185">Reference proteome</keyword>
<evidence type="ECO:0000313" key="1">
    <source>
        <dbReference type="EMBL" id="KAJ8664456.1"/>
    </source>
</evidence>
<comment type="caution">
    <text evidence="1">The sequence shown here is derived from an EMBL/GenBank/DDBJ whole genome shotgun (WGS) entry which is preliminary data.</text>
</comment>
<name>A0ACC2N0T8_9HYME</name>
<dbReference type="Proteomes" id="UP001239111">
    <property type="component" value="Chromosome 4"/>
</dbReference>
<sequence>MAEEKSKIQTGDDQNSTEHSVMSNFTSDELQVIGEICSLPGLDDTLDPLCSVQSDRLSDGPNSELNAAEAGSIQDANAILDGFDQYRASDTMSIGSYGTDGVIADRYVETSDPAIIKNLRVQDIREDLMNYEQLNDPAQYTETMRQLKLIQNNSTRPMFLESNQRIELEESDTYMYQLATYNTIDPAIHSNKSVPTSVITEPQ</sequence>
<accession>A0ACC2N0T8</accession>
<evidence type="ECO:0000313" key="2">
    <source>
        <dbReference type="Proteomes" id="UP001239111"/>
    </source>
</evidence>
<reference evidence="1" key="1">
    <citation type="submission" date="2023-04" db="EMBL/GenBank/DDBJ databases">
        <title>A chromosome-level genome assembly of the parasitoid wasp Eretmocerus hayati.</title>
        <authorList>
            <person name="Zhong Y."/>
            <person name="Liu S."/>
            <person name="Liu Y."/>
        </authorList>
    </citation>
    <scope>NUCLEOTIDE SEQUENCE</scope>
    <source>
        <strain evidence="1">ZJU_SS_LIU_2023</strain>
    </source>
</reference>
<proteinExistence type="predicted"/>
<gene>
    <name evidence="1" type="ORF">QAD02_006118</name>
</gene>
<protein>
    <submittedName>
        <fullName evidence="1">Uncharacterized protein</fullName>
    </submittedName>
</protein>
<organism evidence="1 2">
    <name type="scientific">Eretmocerus hayati</name>
    <dbReference type="NCBI Taxonomy" id="131215"/>
    <lineage>
        <taxon>Eukaryota</taxon>
        <taxon>Metazoa</taxon>
        <taxon>Ecdysozoa</taxon>
        <taxon>Arthropoda</taxon>
        <taxon>Hexapoda</taxon>
        <taxon>Insecta</taxon>
        <taxon>Pterygota</taxon>
        <taxon>Neoptera</taxon>
        <taxon>Endopterygota</taxon>
        <taxon>Hymenoptera</taxon>
        <taxon>Apocrita</taxon>
        <taxon>Proctotrupomorpha</taxon>
        <taxon>Chalcidoidea</taxon>
        <taxon>Aphelinidae</taxon>
        <taxon>Aphelininae</taxon>
        <taxon>Eretmocerus</taxon>
    </lineage>
</organism>
<dbReference type="EMBL" id="CM056744">
    <property type="protein sequence ID" value="KAJ8664456.1"/>
    <property type="molecule type" value="Genomic_DNA"/>
</dbReference>